<evidence type="ECO:0000313" key="3">
    <source>
        <dbReference type="Proteomes" id="UP000588068"/>
    </source>
</evidence>
<dbReference type="RefSeq" id="WP_281382737.1">
    <property type="nucleotide sequence ID" value="NZ_JACHHZ010000003.1"/>
</dbReference>
<feature type="transmembrane region" description="Helical" evidence="1">
    <location>
        <begin position="15"/>
        <end position="36"/>
    </location>
</feature>
<keyword evidence="3" id="KW-1185">Reference proteome</keyword>
<reference evidence="2 3" key="1">
    <citation type="submission" date="2020-08" db="EMBL/GenBank/DDBJ databases">
        <title>Genomic Encyclopedia of Type Strains, Phase IV (KMG-IV): sequencing the most valuable type-strain genomes for metagenomic binning, comparative biology and taxonomic classification.</title>
        <authorList>
            <person name="Goeker M."/>
        </authorList>
    </citation>
    <scope>NUCLEOTIDE SEQUENCE [LARGE SCALE GENOMIC DNA]</scope>
    <source>
        <strain evidence="2 3">DSM 26723</strain>
    </source>
</reference>
<protein>
    <submittedName>
        <fullName evidence="2">Uncharacterized protein</fullName>
    </submittedName>
</protein>
<evidence type="ECO:0000313" key="2">
    <source>
        <dbReference type="EMBL" id="MBB6093607.1"/>
    </source>
</evidence>
<evidence type="ECO:0000256" key="1">
    <source>
        <dbReference type="SAM" id="Phobius"/>
    </source>
</evidence>
<dbReference type="AlphaFoldDB" id="A0A841HKN1"/>
<keyword evidence="1" id="KW-0812">Transmembrane</keyword>
<comment type="caution">
    <text evidence="2">The sequence shown here is derived from an EMBL/GenBank/DDBJ whole genome shotgun (WGS) entry which is preliminary data.</text>
</comment>
<organism evidence="2 3">
    <name type="scientific">Povalibacter uvarum</name>
    <dbReference type="NCBI Taxonomy" id="732238"/>
    <lineage>
        <taxon>Bacteria</taxon>
        <taxon>Pseudomonadati</taxon>
        <taxon>Pseudomonadota</taxon>
        <taxon>Gammaproteobacteria</taxon>
        <taxon>Steroidobacterales</taxon>
        <taxon>Steroidobacteraceae</taxon>
        <taxon>Povalibacter</taxon>
    </lineage>
</organism>
<dbReference type="Proteomes" id="UP000588068">
    <property type="component" value="Unassembled WGS sequence"/>
</dbReference>
<name>A0A841HKN1_9GAMM</name>
<gene>
    <name evidence="2" type="ORF">HNQ60_002488</name>
</gene>
<sequence length="40" mass="4497">MSDLRRCMANQQGKAGWILLWLLGVPIPVLLVLFLLRGCT</sequence>
<dbReference type="EMBL" id="JACHHZ010000003">
    <property type="protein sequence ID" value="MBB6093607.1"/>
    <property type="molecule type" value="Genomic_DNA"/>
</dbReference>
<keyword evidence="1" id="KW-1133">Transmembrane helix</keyword>
<proteinExistence type="predicted"/>
<keyword evidence="1" id="KW-0472">Membrane</keyword>
<accession>A0A841HKN1</accession>